<sequence>MATQTRIPHPPVYPEEHYSIYEEYRNQDLDLDTAEEIRSRLQTAGQDSGNTQVTIEVWDEPWDYVQEHEDLEPVQKTHTFHQGPVERDADEGHRSRGDPGEVWKTEPTSSAYSVEEAIEAIEVNGDTRLQEPELDPSEENAQVGLQIRFEDFGLWGTFDIVTIAFFPTVDSE</sequence>
<dbReference type="Proteomes" id="UP000320212">
    <property type="component" value="Unassembled WGS sequence"/>
</dbReference>
<gene>
    <name evidence="2" type="ORF">FQA18_19575</name>
</gene>
<feature type="region of interest" description="Disordered" evidence="1">
    <location>
        <begin position="74"/>
        <end position="110"/>
    </location>
</feature>
<proteinExistence type="predicted"/>
<evidence type="ECO:0000256" key="1">
    <source>
        <dbReference type="SAM" id="MobiDB-lite"/>
    </source>
</evidence>
<reference evidence="2 3" key="1">
    <citation type="submission" date="2019-07" db="EMBL/GenBank/DDBJ databases">
        <title>Draft genome sequence of Haloferax volcanii SS0101, isolated from salt farm in Samut Sakhon, Thailand.</title>
        <authorList>
            <person name="Wanthongcharoen S."/>
            <person name="Yamprayoonswat W."/>
            <person name="Ruangsuj P."/>
            <person name="Thongpramul N."/>
            <person name="Jumpathong W."/>
            <person name="Sittihan S."/>
            <person name="Kanjanavas P."/>
            <person name="Yasawong M."/>
        </authorList>
    </citation>
    <scope>NUCLEOTIDE SEQUENCE [LARGE SCALE GENOMIC DNA]</scope>
    <source>
        <strain evidence="2 3">SS0101</strain>
    </source>
</reference>
<evidence type="ECO:0000313" key="2">
    <source>
        <dbReference type="EMBL" id="TVT86891.1"/>
    </source>
</evidence>
<dbReference type="EMBL" id="VMTR01000360">
    <property type="protein sequence ID" value="TVT86891.1"/>
    <property type="molecule type" value="Genomic_DNA"/>
</dbReference>
<name>A0A558FMY9_HALVO</name>
<organism evidence="2 3">
    <name type="scientific">Haloferax volcanii</name>
    <name type="common">Halobacterium volcanii</name>
    <dbReference type="NCBI Taxonomy" id="2246"/>
    <lineage>
        <taxon>Archaea</taxon>
        <taxon>Methanobacteriati</taxon>
        <taxon>Methanobacteriota</taxon>
        <taxon>Stenosarchaea group</taxon>
        <taxon>Halobacteria</taxon>
        <taxon>Halobacteriales</taxon>
        <taxon>Haloferacaceae</taxon>
        <taxon>Haloferax</taxon>
    </lineage>
</organism>
<comment type="caution">
    <text evidence="2">The sequence shown here is derived from an EMBL/GenBank/DDBJ whole genome shotgun (WGS) entry which is preliminary data.</text>
</comment>
<protein>
    <submittedName>
        <fullName evidence="2">Uncharacterized protein</fullName>
    </submittedName>
</protein>
<accession>A0A558FMY9</accession>
<dbReference type="AlphaFoldDB" id="A0A558FMY9"/>
<feature type="compositionally biased region" description="Basic and acidic residues" evidence="1">
    <location>
        <begin position="84"/>
        <end position="104"/>
    </location>
</feature>
<evidence type="ECO:0000313" key="3">
    <source>
        <dbReference type="Proteomes" id="UP000320212"/>
    </source>
</evidence>